<feature type="domain" description="Man1/Src1-like C-terminal" evidence="9">
    <location>
        <begin position="371"/>
        <end position="694"/>
    </location>
</feature>
<organism evidence="10 11">
    <name type="scientific">Rhizopus oryzae</name>
    <name type="common">Mucormycosis agent</name>
    <name type="synonym">Rhizopus arrhizus var. delemar</name>
    <dbReference type="NCBI Taxonomy" id="64495"/>
    <lineage>
        <taxon>Eukaryota</taxon>
        <taxon>Fungi</taxon>
        <taxon>Fungi incertae sedis</taxon>
        <taxon>Mucoromycota</taxon>
        <taxon>Mucoromycotina</taxon>
        <taxon>Mucoromycetes</taxon>
        <taxon>Mucorales</taxon>
        <taxon>Mucorineae</taxon>
        <taxon>Rhizopodaceae</taxon>
        <taxon>Rhizopus</taxon>
    </lineage>
</organism>
<dbReference type="GO" id="GO:0003682">
    <property type="term" value="F:chromatin binding"/>
    <property type="evidence" value="ECO:0007669"/>
    <property type="project" value="InterPro"/>
</dbReference>
<keyword evidence="4 8" id="KW-1133">Transmembrane helix</keyword>
<feature type="transmembrane region" description="Helical" evidence="8">
    <location>
        <begin position="580"/>
        <end position="602"/>
    </location>
</feature>
<evidence type="ECO:0000256" key="6">
    <source>
        <dbReference type="ARBA" id="ARBA00023242"/>
    </source>
</evidence>
<dbReference type="Gene3D" id="1.10.10.1180">
    <property type="entry name" value="MAN1, winged-helix domain"/>
    <property type="match status" value="1"/>
</dbReference>
<dbReference type="GO" id="GO:0071763">
    <property type="term" value="P:nuclear membrane organization"/>
    <property type="evidence" value="ECO:0007669"/>
    <property type="project" value="TreeGrafter"/>
</dbReference>
<dbReference type="InterPro" id="IPR041885">
    <property type="entry name" value="MAN1_winged_helix_dom"/>
</dbReference>
<dbReference type="Proteomes" id="UP000717996">
    <property type="component" value="Unassembled WGS sequence"/>
</dbReference>
<feature type="compositionally biased region" description="Polar residues" evidence="7">
    <location>
        <begin position="112"/>
        <end position="122"/>
    </location>
</feature>
<feature type="compositionally biased region" description="Acidic residues" evidence="7">
    <location>
        <begin position="232"/>
        <end position="296"/>
    </location>
</feature>
<dbReference type="OrthoDB" id="2503928at2759"/>
<keyword evidence="6" id="KW-0539">Nucleus</keyword>
<evidence type="ECO:0000256" key="5">
    <source>
        <dbReference type="ARBA" id="ARBA00023136"/>
    </source>
</evidence>
<name>A0A9P6Y7N3_RHIOR</name>
<keyword evidence="5 8" id="KW-0472">Membrane</keyword>
<dbReference type="AlphaFoldDB" id="A0A9P6Y7N3"/>
<evidence type="ECO:0000313" key="10">
    <source>
        <dbReference type="EMBL" id="KAG1540997.1"/>
    </source>
</evidence>
<feature type="region of interest" description="Disordered" evidence="7">
    <location>
        <begin position="223"/>
        <end position="298"/>
    </location>
</feature>
<dbReference type="InterPro" id="IPR044780">
    <property type="entry name" value="Heh2/Src1"/>
</dbReference>
<evidence type="ECO:0000256" key="3">
    <source>
        <dbReference type="ARBA" id="ARBA00022692"/>
    </source>
</evidence>
<dbReference type="GO" id="GO:0034399">
    <property type="term" value="C:nuclear periphery"/>
    <property type="evidence" value="ECO:0007669"/>
    <property type="project" value="TreeGrafter"/>
</dbReference>
<feature type="region of interest" description="Disordered" evidence="7">
    <location>
        <begin position="108"/>
        <end position="142"/>
    </location>
</feature>
<comment type="caution">
    <text evidence="10">The sequence shown here is derived from an EMBL/GenBank/DDBJ whole genome shotgun (WGS) entry which is preliminary data.</text>
</comment>
<keyword evidence="3 8" id="KW-0812">Transmembrane</keyword>
<dbReference type="GO" id="GO:0005783">
    <property type="term" value="C:endoplasmic reticulum"/>
    <property type="evidence" value="ECO:0007669"/>
    <property type="project" value="TreeGrafter"/>
</dbReference>
<reference evidence="10" key="1">
    <citation type="journal article" date="2020" name="Microb. Genom.">
        <title>Genetic diversity of clinical and environmental Mucorales isolates obtained from an investigation of mucormycosis cases among solid organ transplant recipients.</title>
        <authorList>
            <person name="Nguyen M.H."/>
            <person name="Kaul D."/>
            <person name="Muto C."/>
            <person name="Cheng S.J."/>
            <person name="Richter R.A."/>
            <person name="Bruno V.M."/>
            <person name="Liu G."/>
            <person name="Beyhan S."/>
            <person name="Sundermann A.J."/>
            <person name="Mounaud S."/>
            <person name="Pasculle A.W."/>
            <person name="Nierman W.C."/>
            <person name="Driscoll E."/>
            <person name="Cumbie R."/>
            <person name="Clancy C.J."/>
            <person name="Dupont C.L."/>
        </authorList>
    </citation>
    <scope>NUCLEOTIDE SEQUENCE</scope>
    <source>
        <strain evidence="10">GL16</strain>
    </source>
</reference>
<comment type="subcellular location">
    <subcellularLocation>
        <location evidence="1">Nucleus inner membrane</location>
    </subcellularLocation>
</comment>
<evidence type="ECO:0000256" key="4">
    <source>
        <dbReference type="ARBA" id="ARBA00022989"/>
    </source>
</evidence>
<dbReference type="Pfam" id="PF09402">
    <property type="entry name" value="MSC"/>
    <property type="match status" value="1"/>
</dbReference>
<sequence>MSTAQEMLAKYYYLNDDFDVRTLQMPELKDIFNHHGIPYGPNMNRYELIRLFRRQIFRQRDLVLNDLINSHKKHASSTNPSYKASQANTDPDDLFDADGFRIPAVPLRKKSGSFNPEDSFASSEDELPCVPSQTPASGPSLFDRVPASNIMGWLHKRLNPEPESDLFSDLDENGRLVSPWNNHRSEASEFPSAEVSKTSSHHASSEPEKDALFCTVSDFDRHETGPSFGFVQDEDESDDPDYNPEEEDGEDEESDEEEEDREEDEGDDEWEEGDDEYDYDDSDYSPDSESEEDADEEWVKEKVEDVELYYLHTDASTPLQRVRNLYKQKQAGHTNAKSFKLLSLAFIKRNFAFSCSDLYRYLSTIRRFFILLVLFVSFFMSIIALCRLKNGYCSNIAQETAHAGCLSSDSVPPLLCIPCPSKGICLNGNLICEGMYVRKRRFYNPGGILPISDECGYSTETSSQIRGLEHMMKKILSEQQGKLVYQEFKANPRHKSILPQKLASTPLRDFIKYLETTIAEGLSGNEANEVFSAVLSKIYDDPAIYVWRNTKGLQVIGTTSTTLPLRYYLLKAYRFFCLRYTWYLTMMTCITMISFAGVKYFLHNRAYKKKVEQLARDAIKVLAQQYQNHVRDPAHYPSSAVPIDVVKASIIENHDEQSLKDWNQVVYRVNLNPGIRTSIHEHLGEPVECWEMVSKSYFISKE</sequence>
<accession>A0A9P6Y7N3</accession>
<evidence type="ECO:0000256" key="8">
    <source>
        <dbReference type="SAM" id="Phobius"/>
    </source>
</evidence>
<dbReference type="OMA" id="KWECGEL"/>
<keyword evidence="2" id="KW-0597">Phosphoprotein</keyword>
<feature type="region of interest" description="Disordered" evidence="7">
    <location>
        <begin position="178"/>
        <end position="209"/>
    </location>
</feature>
<proteinExistence type="predicted"/>
<evidence type="ECO:0000256" key="2">
    <source>
        <dbReference type="ARBA" id="ARBA00022553"/>
    </source>
</evidence>
<evidence type="ECO:0000259" key="9">
    <source>
        <dbReference type="Pfam" id="PF09402"/>
    </source>
</evidence>
<dbReference type="InterPro" id="IPR018996">
    <property type="entry name" value="Man1/Src1-like_C"/>
</dbReference>
<gene>
    <name evidence="10" type="ORF">G6F51_008179</name>
</gene>
<dbReference type="GO" id="GO:0005637">
    <property type="term" value="C:nuclear inner membrane"/>
    <property type="evidence" value="ECO:0007669"/>
    <property type="project" value="UniProtKB-SubCell"/>
</dbReference>
<evidence type="ECO:0000313" key="11">
    <source>
        <dbReference type="Proteomes" id="UP000717996"/>
    </source>
</evidence>
<evidence type="ECO:0000256" key="7">
    <source>
        <dbReference type="SAM" id="MobiDB-lite"/>
    </source>
</evidence>
<dbReference type="EMBL" id="JAANIT010001310">
    <property type="protein sequence ID" value="KAG1540997.1"/>
    <property type="molecule type" value="Genomic_DNA"/>
</dbReference>
<feature type="transmembrane region" description="Helical" evidence="8">
    <location>
        <begin position="368"/>
        <end position="385"/>
    </location>
</feature>
<protein>
    <recommendedName>
        <fullName evidence="9">Man1/Src1-like C-terminal domain-containing protein</fullName>
    </recommendedName>
</protein>
<evidence type="ECO:0000256" key="1">
    <source>
        <dbReference type="ARBA" id="ARBA00004540"/>
    </source>
</evidence>
<dbReference type="PANTHER" id="PTHR47808">
    <property type="entry name" value="INNER NUCLEAR MEMBRANE PROTEIN HEH2-RELATED"/>
    <property type="match status" value="1"/>
</dbReference>
<dbReference type="PANTHER" id="PTHR47808:SF2">
    <property type="entry name" value="LEM DOMAIN-CONTAINING PROTEIN 2"/>
    <property type="match status" value="1"/>
</dbReference>